<dbReference type="InterPro" id="IPR008551">
    <property type="entry name" value="TANGO2"/>
</dbReference>
<organism evidence="1 2">
    <name type="scientific">Anaerospora hongkongensis</name>
    <dbReference type="NCBI Taxonomy" id="244830"/>
    <lineage>
        <taxon>Bacteria</taxon>
        <taxon>Bacillati</taxon>
        <taxon>Bacillota</taxon>
        <taxon>Negativicutes</taxon>
        <taxon>Selenomonadales</taxon>
        <taxon>Sporomusaceae</taxon>
        <taxon>Anaerospora</taxon>
    </lineage>
</organism>
<dbReference type="PANTHER" id="PTHR17985:SF8">
    <property type="entry name" value="TRANSPORT AND GOLGI ORGANIZATION PROTEIN 2 HOMOLOG"/>
    <property type="match status" value="1"/>
</dbReference>
<dbReference type="RefSeq" id="WP_132076649.1">
    <property type="nucleotide sequence ID" value="NZ_SLUI01000003.1"/>
</dbReference>
<reference evidence="1 2" key="1">
    <citation type="submission" date="2019-03" db="EMBL/GenBank/DDBJ databases">
        <title>Genomic Encyclopedia of Type Strains, Phase IV (KMG-IV): sequencing the most valuable type-strain genomes for metagenomic binning, comparative biology and taxonomic classification.</title>
        <authorList>
            <person name="Goeker M."/>
        </authorList>
    </citation>
    <scope>NUCLEOTIDE SEQUENCE [LARGE SCALE GENOMIC DNA]</scope>
    <source>
        <strain evidence="1 2">DSM 15969</strain>
    </source>
</reference>
<proteinExistence type="predicted"/>
<dbReference type="OrthoDB" id="4380123at2"/>
<sequence length="263" mass="29705">MCIILFAYQRHPQYKLIVAANRDEFYSRPTAPAGFWQEQPDLLAGRDEEQGGTWMGITTQGRFAALTNYRDPARTLEGAVSRGELVSRFLSGKQTPEAYLKEVDTRAKVYNGFNLLVGTFGTGDSLWYYSNQSRKIIKVESGISGLSNHLLNTPWPKVVRGRDRLMEAVSAPELEQEVLWQILSDRERAADDRLPHTGVSLELERILSPVFIESPGYGTRASTILLVGYDGQVQFTEKSLDIESGQWHTGHYRFMLEKAAQNK</sequence>
<dbReference type="Pfam" id="PF05742">
    <property type="entry name" value="TANGO2"/>
    <property type="match status" value="1"/>
</dbReference>
<accession>A0A4R1Q120</accession>
<gene>
    <name evidence="1" type="ORF">EV210_10386</name>
</gene>
<comment type="caution">
    <text evidence="1">The sequence shown here is derived from an EMBL/GenBank/DDBJ whole genome shotgun (WGS) entry which is preliminary data.</text>
</comment>
<keyword evidence="2" id="KW-1185">Reference proteome</keyword>
<dbReference type="Proteomes" id="UP000295063">
    <property type="component" value="Unassembled WGS sequence"/>
</dbReference>
<evidence type="ECO:0000313" key="2">
    <source>
        <dbReference type="Proteomes" id="UP000295063"/>
    </source>
</evidence>
<protein>
    <submittedName>
        <fullName evidence="1">Uncharacterized protein with NRDE domain</fullName>
    </submittedName>
</protein>
<dbReference type="AlphaFoldDB" id="A0A4R1Q120"/>
<name>A0A4R1Q120_9FIRM</name>
<dbReference type="EMBL" id="SLUI01000003">
    <property type="protein sequence ID" value="TCL38614.1"/>
    <property type="molecule type" value="Genomic_DNA"/>
</dbReference>
<evidence type="ECO:0000313" key="1">
    <source>
        <dbReference type="EMBL" id="TCL38614.1"/>
    </source>
</evidence>
<dbReference type="PANTHER" id="PTHR17985">
    <property type="entry name" value="SER/THR-RICH PROTEIN T10 IN DGCR REGION"/>
    <property type="match status" value="1"/>
</dbReference>